<evidence type="ECO:0000313" key="2">
    <source>
        <dbReference type="EMBL" id="CZR37410.1"/>
    </source>
</evidence>
<dbReference type="EMBL" id="FJOF01000002">
    <property type="protein sequence ID" value="CZR37410.1"/>
    <property type="molecule type" value="Genomic_DNA"/>
</dbReference>
<dbReference type="GeneID" id="42047215"/>
<dbReference type="PANTHER" id="PTHR35896:SF3">
    <property type="entry name" value="MAJOR FACILITATOR SUPERFAMILY TRANSPORTER"/>
    <property type="match status" value="1"/>
</dbReference>
<gene>
    <name evidence="2" type="ORF">FPRO_02330</name>
</gene>
<feature type="compositionally biased region" description="Polar residues" evidence="1">
    <location>
        <begin position="9"/>
        <end position="20"/>
    </location>
</feature>
<organism evidence="2 3">
    <name type="scientific">Fusarium proliferatum (strain ET1)</name>
    <name type="common">Orchid endophyte fungus</name>
    <dbReference type="NCBI Taxonomy" id="1227346"/>
    <lineage>
        <taxon>Eukaryota</taxon>
        <taxon>Fungi</taxon>
        <taxon>Dikarya</taxon>
        <taxon>Ascomycota</taxon>
        <taxon>Pezizomycotina</taxon>
        <taxon>Sordariomycetes</taxon>
        <taxon>Hypocreomycetidae</taxon>
        <taxon>Hypocreales</taxon>
        <taxon>Nectriaceae</taxon>
        <taxon>Fusarium</taxon>
        <taxon>Fusarium fujikuroi species complex</taxon>
    </lineage>
</organism>
<reference evidence="3" key="1">
    <citation type="journal article" date="2016" name="Genome Biol. Evol.">
        <title>Comparative 'omics' of the Fusarium fujikuroi species complex highlights differences in genetic potential and metabolite synthesis.</title>
        <authorList>
            <person name="Niehaus E.-M."/>
            <person name="Muensterkoetter M."/>
            <person name="Proctor R.H."/>
            <person name="Brown D.W."/>
            <person name="Sharon A."/>
            <person name="Idan Y."/>
            <person name="Oren-Young L."/>
            <person name="Sieber C.M."/>
            <person name="Novak O."/>
            <person name="Pencik A."/>
            <person name="Tarkowska D."/>
            <person name="Hromadova K."/>
            <person name="Freeman S."/>
            <person name="Maymon M."/>
            <person name="Elazar M."/>
            <person name="Youssef S.A."/>
            <person name="El-Shabrawy E.S.M."/>
            <person name="Shalaby A.B.A."/>
            <person name="Houterman P."/>
            <person name="Brock N.L."/>
            <person name="Burkhardt I."/>
            <person name="Tsavkelova E.A."/>
            <person name="Dickschat J.S."/>
            <person name="Galuszka P."/>
            <person name="Gueldener U."/>
            <person name="Tudzynski B."/>
        </authorList>
    </citation>
    <scope>NUCLEOTIDE SEQUENCE [LARGE SCALE GENOMIC DNA]</scope>
    <source>
        <strain evidence="3">ET1</strain>
    </source>
</reference>
<feature type="region of interest" description="Disordered" evidence="1">
    <location>
        <begin position="1"/>
        <end position="31"/>
    </location>
</feature>
<protein>
    <submittedName>
        <fullName evidence="2">Uncharacterized protein</fullName>
    </submittedName>
</protein>
<dbReference type="RefSeq" id="XP_031078003.1">
    <property type="nucleotide sequence ID" value="XM_031227580.1"/>
</dbReference>
<dbReference type="PANTHER" id="PTHR35896">
    <property type="entry name" value="IG-LIKE DOMAIN-CONTAINING PROTEIN"/>
    <property type="match status" value="1"/>
</dbReference>
<evidence type="ECO:0000313" key="3">
    <source>
        <dbReference type="Proteomes" id="UP000183971"/>
    </source>
</evidence>
<dbReference type="Proteomes" id="UP000183971">
    <property type="component" value="Unassembled WGS sequence"/>
</dbReference>
<accession>A0A1L7VD92</accession>
<dbReference type="AlphaFoldDB" id="A0A1L7VD92"/>
<evidence type="ECO:0000256" key="1">
    <source>
        <dbReference type="SAM" id="MobiDB-lite"/>
    </source>
</evidence>
<sequence>MDFVYQELPGSSTEKASDCNSAPDRPNYSSSSSHHCIDKMIKFFLDHPWLLLKDVILLSLAVPGFVALIAPSAACTESQRAATASENQAIIHTAPLGHCNCGDSVAEAVEMGCKYDALAAAWLPDHCRDDALTAEFERMGHEKGGKWPYYSDQNLTKGISVEELGPKADEPGFLFYSTGEWHMAHCLFYWKKQYRARFNNVTVEPRYDNERHIQHCITVLLQPGALKGRVQAGVELASDYL</sequence>
<dbReference type="VEuPathDB" id="FungiDB:FPRO_02330"/>
<name>A0A1L7VD92_FUSPR</name>
<dbReference type="InterPro" id="IPR053008">
    <property type="entry name" value="Phomopsin_biosynth_assoc"/>
</dbReference>
<proteinExistence type="predicted"/>
<keyword evidence="3" id="KW-1185">Reference proteome</keyword>
<comment type="caution">
    <text evidence="2">The sequence shown here is derived from an EMBL/GenBank/DDBJ whole genome shotgun (WGS) entry which is preliminary data.</text>
</comment>